<accession>A0A5B6VWE0</accession>
<proteinExistence type="predicted"/>
<feature type="domain" description="Reverse transcriptase Ty1/copia-type" evidence="1">
    <location>
        <begin position="2"/>
        <end position="82"/>
    </location>
</feature>
<dbReference type="AlphaFoldDB" id="A0A5B6VWE0"/>
<dbReference type="Proteomes" id="UP000325315">
    <property type="component" value="Unassembled WGS sequence"/>
</dbReference>
<organism evidence="2 3">
    <name type="scientific">Gossypium australe</name>
    <dbReference type="NCBI Taxonomy" id="47621"/>
    <lineage>
        <taxon>Eukaryota</taxon>
        <taxon>Viridiplantae</taxon>
        <taxon>Streptophyta</taxon>
        <taxon>Embryophyta</taxon>
        <taxon>Tracheophyta</taxon>
        <taxon>Spermatophyta</taxon>
        <taxon>Magnoliopsida</taxon>
        <taxon>eudicotyledons</taxon>
        <taxon>Gunneridae</taxon>
        <taxon>Pentapetalae</taxon>
        <taxon>rosids</taxon>
        <taxon>malvids</taxon>
        <taxon>Malvales</taxon>
        <taxon>Malvaceae</taxon>
        <taxon>Malvoideae</taxon>
        <taxon>Gossypium</taxon>
    </lineage>
</organism>
<dbReference type="Pfam" id="PF07727">
    <property type="entry name" value="RVT_2"/>
    <property type="match status" value="1"/>
</dbReference>
<dbReference type="OrthoDB" id="418757at2759"/>
<dbReference type="InterPro" id="IPR013103">
    <property type="entry name" value="RVT_2"/>
</dbReference>
<evidence type="ECO:0000313" key="2">
    <source>
        <dbReference type="EMBL" id="KAA3473157.1"/>
    </source>
</evidence>
<evidence type="ECO:0000313" key="3">
    <source>
        <dbReference type="Proteomes" id="UP000325315"/>
    </source>
</evidence>
<reference evidence="3" key="1">
    <citation type="journal article" date="2019" name="Plant Biotechnol. J.">
        <title>Genome sequencing of the Australian wild diploid species Gossypium australe highlights disease resistance and delayed gland morphogenesis.</title>
        <authorList>
            <person name="Cai Y."/>
            <person name="Cai X."/>
            <person name="Wang Q."/>
            <person name="Wang P."/>
            <person name="Zhang Y."/>
            <person name="Cai C."/>
            <person name="Xu Y."/>
            <person name="Wang K."/>
            <person name="Zhou Z."/>
            <person name="Wang C."/>
            <person name="Geng S."/>
            <person name="Li B."/>
            <person name="Dong Q."/>
            <person name="Hou Y."/>
            <person name="Wang H."/>
            <person name="Ai P."/>
            <person name="Liu Z."/>
            <person name="Yi F."/>
            <person name="Sun M."/>
            <person name="An G."/>
            <person name="Cheng J."/>
            <person name="Zhang Y."/>
            <person name="Shi Q."/>
            <person name="Xie Y."/>
            <person name="Shi X."/>
            <person name="Chang Y."/>
            <person name="Huang F."/>
            <person name="Chen Y."/>
            <person name="Hong S."/>
            <person name="Mi L."/>
            <person name="Sun Q."/>
            <person name="Zhang L."/>
            <person name="Zhou B."/>
            <person name="Peng R."/>
            <person name="Zhang X."/>
            <person name="Liu F."/>
        </authorList>
    </citation>
    <scope>NUCLEOTIDE SEQUENCE [LARGE SCALE GENOMIC DNA]</scope>
    <source>
        <strain evidence="3">cv. PA1801</strain>
    </source>
</reference>
<comment type="caution">
    <text evidence="2">The sequence shown here is derived from an EMBL/GenBank/DDBJ whole genome shotgun (WGS) entry which is preliminary data.</text>
</comment>
<name>A0A5B6VWE0_9ROSI</name>
<sequence length="83" mass="9388">MQPTRYIAKGNEHEVCKLLRSIYGLKQAFYSCNQRFDQQNVGEPCVYKCLGDGKVVFLVLYVNVILLTGNDVGTLSSVKLWLT</sequence>
<evidence type="ECO:0000259" key="1">
    <source>
        <dbReference type="Pfam" id="PF07727"/>
    </source>
</evidence>
<protein>
    <submittedName>
        <fullName evidence="2">Retrovirus-related Pol polyprotein from transposon TNT 1-94</fullName>
    </submittedName>
</protein>
<gene>
    <name evidence="2" type="ORF">EPI10_023559</name>
</gene>
<keyword evidence="3" id="KW-1185">Reference proteome</keyword>
<dbReference type="EMBL" id="SMMG02000005">
    <property type="protein sequence ID" value="KAA3473157.1"/>
    <property type="molecule type" value="Genomic_DNA"/>
</dbReference>